<dbReference type="EMBL" id="BSXS01016610">
    <property type="protein sequence ID" value="GMF08011.1"/>
    <property type="molecule type" value="Genomic_DNA"/>
</dbReference>
<gene>
    <name evidence="1" type="ORF">Amon02_001312600</name>
</gene>
<accession>A0ACB5UCY6</accession>
<protein>
    <submittedName>
        <fullName evidence="1">Unnamed protein product</fullName>
    </submittedName>
</protein>
<proteinExistence type="predicted"/>
<reference evidence="1" key="1">
    <citation type="submission" date="2023-04" db="EMBL/GenBank/DDBJ databases">
        <title>Ambrosiozyma monospora NBRC 10751.</title>
        <authorList>
            <person name="Ichikawa N."/>
            <person name="Sato H."/>
            <person name="Tonouchi N."/>
        </authorList>
    </citation>
    <scope>NUCLEOTIDE SEQUENCE</scope>
    <source>
        <strain evidence="1">NBRC 10751</strain>
    </source>
</reference>
<dbReference type="Proteomes" id="UP001165064">
    <property type="component" value="Unassembled WGS sequence"/>
</dbReference>
<organism evidence="1 2">
    <name type="scientific">Ambrosiozyma monospora</name>
    <name type="common">Yeast</name>
    <name type="synonym">Endomycopsis monosporus</name>
    <dbReference type="NCBI Taxonomy" id="43982"/>
    <lineage>
        <taxon>Eukaryota</taxon>
        <taxon>Fungi</taxon>
        <taxon>Dikarya</taxon>
        <taxon>Ascomycota</taxon>
        <taxon>Saccharomycotina</taxon>
        <taxon>Pichiomycetes</taxon>
        <taxon>Pichiales</taxon>
        <taxon>Pichiaceae</taxon>
        <taxon>Ambrosiozyma</taxon>
    </lineage>
</organism>
<keyword evidence="2" id="KW-1185">Reference proteome</keyword>
<name>A0ACB5UCY6_AMBMO</name>
<evidence type="ECO:0000313" key="2">
    <source>
        <dbReference type="Proteomes" id="UP001165064"/>
    </source>
</evidence>
<evidence type="ECO:0000313" key="1">
    <source>
        <dbReference type="EMBL" id="GMF08011.1"/>
    </source>
</evidence>
<comment type="caution">
    <text evidence="1">The sequence shown here is derived from an EMBL/GenBank/DDBJ whole genome shotgun (WGS) entry which is preliminary data.</text>
</comment>
<sequence>MEPESSTGVKHVGSSNEVRGLDSGRGKKHSRKFKMKKLASKKSNLSAKLQALAADAANDLERSKKDKTTGDGQDKSSSDP</sequence>